<keyword evidence="1" id="KW-0862">Zinc</keyword>
<keyword evidence="1" id="KW-0863">Zinc-finger</keyword>
<accession>A0A8S3RW63</accession>
<dbReference type="EMBL" id="CAJPWZ010001393">
    <property type="protein sequence ID" value="CAG2213921.1"/>
    <property type="molecule type" value="Genomic_DNA"/>
</dbReference>
<sequence>MAVAFSVFGGHNNLDESTENGLDLKSKLQDHISVFQTVTTENKTSDNSDSEMDFRPIDEQFVTVKPESISARYEEIFVNIENMKCLLKLNGLPNDLDQPESEEVSPDTEEWTFECPKKMEFVIDCPMSITDNITSFPDEFPVDYVYNETTNTFIMHTTAKRFVFRSYSSLEAAVVKFIGKIINVSSIESTEPDEVSASVLIMTKPEEDEDKSDNESDYSVEKIILHEDPEEENINTSKTAGIGILEEPEKKKRKTAITCTSDTAKPKDVIESLNTNDSYILVDVKQALQKLAEIPLVDYYLKINTEKPFKGEKKKRTKLIAKLVDVIHNQNEFTTTDEAYGTDIQFLNVGYPTTKCTYCHTNEATQIACYCKDCKIFICDNCLIEHRMKNKYHHYMYQSEILREYKLTNSLEISNDPVMIDLKCMADDIVVILLDDRLCTYNFAGELINSFSISMHQYWKNRIACINNYQIAVTEPAHDLIKIVTFIAPTTIRDLRTPPETYMTGGITCRIDILYVAFTDAIRLIDLSGQIQRVINIPSVELLHSVNNDKMLCVHSKQDSEKTMSCLDFTNDSFNDFGRFPFHPDDVSTDEVGNIIFLKYGVIWQADSDGNNIKIIMSPVDVHTGYKKITYDKDSKCLITYIDAYMGVRVYRKLE</sequence>
<evidence type="ECO:0000313" key="4">
    <source>
        <dbReference type="Proteomes" id="UP000683360"/>
    </source>
</evidence>
<comment type="caution">
    <text evidence="3">The sequence shown here is derived from an EMBL/GenBank/DDBJ whole genome shotgun (WGS) entry which is preliminary data.</text>
</comment>
<dbReference type="CDD" id="cd19757">
    <property type="entry name" value="Bbox1"/>
    <property type="match status" value="1"/>
</dbReference>
<evidence type="ECO:0000259" key="2">
    <source>
        <dbReference type="PROSITE" id="PS50119"/>
    </source>
</evidence>
<keyword evidence="1" id="KW-0479">Metal-binding</keyword>
<protein>
    <recommendedName>
        <fullName evidence="2">B box-type domain-containing protein</fullName>
    </recommendedName>
</protein>
<dbReference type="InterPro" id="IPR000315">
    <property type="entry name" value="Znf_B-box"/>
</dbReference>
<gene>
    <name evidence="3" type="ORF">MEDL_27816</name>
</gene>
<organism evidence="3 4">
    <name type="scientific">Mytilus edulis</name>
    <name type="common">Blue mussel</name>
    <dbReference type="NCBI Taxonomy" id="6550"/>
    <lineage>
        <taxon>Eukaryota</taxon>
        <taxon>Metazoa</taxon>
        <taxon>Spiralia</taxon>
        <taxon>Lophotrochozoa</taxon>
        <taxon>Mollusca</taxon>
        <taxon>Bivalvia</taxon>
        <taxon>Autobranchia</taxon>
        <taxon>Pteriomorphia</taxon>
        <taxon>Mytilida</taxon>
        <taxon>Mytiloidea</taxon>
        <taxon>Mytilidae</taxon>
        <taxon>Mytilinae</taxon>
        <taxon>Mytilus</taxon>
    </lineage>
</organism>
<reference evidence="3" key="1">
    <citation type="submission" date="2021-03" db="EMBL/GenBank/DDBJ databases">
        <authorList>
            <person name="Bekaert M."/>
        </authorList>
    </citation>
    <scope>NUCLEOTIDE SEQUENCE</scope>
</reference>
<name>A0A8S3RW63_MYTED</name>
<feature type="domain" description="B box-type" evidence="2">
    <location>
        <begin position="354"/>
        <end position="399"/>
    </location>
</feature>
<evidence type="ECO:0000256" key="1">
    <source>
        <dbReference type="PROSITE-ProRule" id="PRU00024"/>
    </source>
</evidence>
<evidence type="ECO:0000313" key="3">
    <source>
        <dbReference type="EMBL" id="CAG2213921.1"/>
    </source>
</evidence>
<proteinExistence type="predicted"/>
<dbReference type="GO" id="GO:0008270">
    <property type="term" value="F:zinc ion binding"/>
    <property type="evidence" value="ECO:0007669"/>
    <property type="project" value="UniProtKB-KW"/>
</dbReference>
<keyword evidence="4" id="KW-1185">Reference proteome</keyword>
<dbReference type="PROSITE" id="PS50119">
    <property type="entry name" value="ZF_BBOX"/>
    <property type="match status" value="1"/>
</dbReference>
<dbReference type="Proteomes" id="UP000683360">
    <property type="component" value="Unassembled WGS sequence"/>
</dbReference>
<dbReference type="AlphaFoldDB" id="A0A8S3RW63"/>